<accession>A0A6J5LSB0</accession>
<evidence type="ECO:0000313" key="1">
    <source>
        <dbReference type="EMBL" id="CAB4137278.1"/>
    </source>
</evidence>
<sequence>MNHFSLYELQQAWRALGICPSDVLMGTADQQAIEQWILQQRAKEAV</sequence>
<name>A0A6J5LSB0_9CAUD</name>
<organism evidence="1">
    <name type="scientific">uncultured Caudovirales phage</name>
    <dbReference type="NCBI Taxonomy" id="2100421"/>
    <lineage>
        <taxon>Viruses</taxon>
        <taxon>Duplodnaviria</taxon>
        <taxon>Heunggongvirae</taxon>
        <taxon>Uroviricota</taxon>
        <taxon>Caudoviricetes</taxon>
        <taxon>Peduoviridae</taxon>
        <taxon>Maltschvirus</taxon>
        <taxon>Maltschvirus maltsch</taxon>
    </lineage>
</organism>
<proteinExistence type="predicted"/>
<protein>
    <submittedName>
        <fullName evidence="1">Uncharacterized protein</fullName>
    </submittedName>
</protein>
<reference evidence="1" key="1">
    <citation type="submission" date="2020-04" db="EMBL/GenBank/DDBJ databases">
        <authorList>
            <person name="Chiriac C."/>
            <person name="Salcher M."/>
            <person name="Ghai R."/>
            <person name="Kavagutti S V."/>
        </authorList>
    </citation>
    <scope>NUCLEOTIDE SEQUENCE</scope>
</reference>
<gene>
    <name evidence="1" type="ORF">UFOVP327_13</name>
</gene>
<dbReference type="EMBL" id="LR796331">
    <property type="protein sequence ID" value="CAB4137278.1"/>
    <property type="molecule type" value="Genomic_DNA"/>
</dbReference>